<dbReference type="InterPro" id="IPR024537">
    <property type="entry name" value="DUF3322"/>
</dbReference>
<evidence type="ECO:0000259" key="2">
    <source>
        <dbReference type="Pfam" id="PF09983"/>
    </source>
</evidence>
<dbReference type="Pfam" id="PF09983">
    <property type="entry name" value="JetD_C"/>
    <property type="match status" value="1"/>
</dbReference>
<evidence type="ECO:0000259" key="3">
    <source>
        <dbReference type="Pfam" id="PF11795"/>
    </source>
</evidence>
<dbReference type="Pfam" id="PF11795">
    <property type="entry name" value="DUF3322"/>
    <property type="match status" value="1"/>
</dbReference>
<feature type="domain" description="DUF3322" evidence="3">
    <location>
        <begin position="24"/>
        <end position="210"/>
    </location>
</feature>
<comment type="caution">
    <text evidence="4">The sequence shown here is derived from an EMBL/GenBank/DDBJ whole genome shotgun (WGS) entry which is preliminary data.</text>
</comment>
<accession>A0AAJ0U720</accession>
<keyword evidence="5" id="KW-1185">Reference proteome</keyword>
<dbReference type="EMBL" id="NRSJ01000041">
    <property type="protein sequence ID" value="MBK1706397.1"/>
    <property type="molecule type" value="Genomic_DNA"/>
</dbReference>
<organism evidence="4 5">
    <name type="scientific">Halochromatium glycolicum</name>
    <dbReference type="NCBI Taxonomy" id="85075"/>
    <lineage>
        <taxon>Bacteria</taxon>
        <taxon>Pseudomonadati</taxon>
        <taxon>Pseudomonadota</taxon>
        <taxon>Gammaproteobacteria</taxon>
        <taxon>Chromatiales</taxon>
        <taxon>Chromatiaceae</taxon>
        <taxon>Halochromatium</taxon>
    </lineage>
</organism>
<sequence>MSQYEATSQPGTRAPQANAGWTTPAEIRAQLERHWERGAILAARVNGDALFPLALRLKRPTSAHLSARFDAVRTWVERLRAGSSERRGFGYEIEWRTLNHRVHGRNPLPQAIRVPTEADALRLLGRQREAERFEQLCAQTLAGFPELKDWIGKRPLTLLERADEWPRILAVLAHFQRHPRPGCYLRQIDLPDVDTKFIEARRALLGELLDAVLPEAAIDASVTGARRFNQRYGLREEPPLIRFRLLDPALAIQGLSDLSVPAEQFAALELPVARVFITENRINGLAFPEAVGALVIFGLGYGLERLAEVPWLRRTAVHYWGDLDTHGFAILDRCRAHLPHTRSLLMDRATLLGHRALWGQEPSAQRHRGALERLTEAEQTLYADLCDDRLGERIRLEQERIGYQWVCDSVASLTPARRSEG</sequence>
<protein>
    <recommendedName>
        <fullName evidence="6">Wadjet protein JetD C-terminal domain-containing protein</fullName>
    </recommendedName>
</protein>
<dbReference type="InterPro" id="IPR024534">
    <property type="entry name" value="JetD_C"/>
</dbReference>
<dbReference type="RefSeq" id="WP_200347848.1">
    <property type="nucleotide sequence ID" value="NZ_NRSJ01000041.1"/>
</dbReference>
<dbReference type="PIRSF" id="PIRSF028408">
    <property type="entry name" value="UCP028408"/>
    <property type="match status" value="1"/>
</dbReference>
<dbReference type="Proteomes" id="UP001296776">
    <property type="component" value="Unassembled WGS sequence"/>
</dbReference>
<evidence type="ECO:0000313" key="4">
    <source>
        <dbReference type="EMBL" id="MBK1706397.1"/>
    </source>
</evidence>
<evidence type="ECO:0000313" key="5">
    <source>
        <dbReference type="Proteomes" id="UP001296776"/>
    </source>
</evidence>
<reference evidence="4" key="1">
    <citation type="submission" date="2017-08" db="EMBL/GenBank/DDBJ databases">
        <authorList>
            <person name="Imhoff J.F."/>
            <person name="Rahn T."/>
            <person name="Kuenzel S."/>
            <person name="Neulinger S.C."/>
        </authorList>
    </citation>
    <scope>NUCLEOTIDE SEQUENCE</scope>
    <source>
        <strain evidence="4">DSM 11080</strain>
    </source>
</reference>
<dbReference type="InterPro" id="IPR014544">
    <property type="entry name" value="UCP028408"/>
</dbReference>
<proteinExistence type="predicted"/>
<reference evidence="4" key="2">
    <citation type="journal article" date="2020" name="Microorganisms">
        <title>Osmotic Adaptation and Compatible Solute Biosynthesis of Phototrophic Bacteria as Revealed from Genome Analyses.</title>
        <authorList>
            <person name="Imhoff J.F."/>
            <person name="Rahn T."/>
            <person name="Kunzel S."/>
            <person name="Keller A."/>
            <person name="Neulinger S.C."/>
        </authorList>
    </citation>
    <scope>NUCLEOTIDE SEQUENCE</scope>
    <source>
        <strain evidence="4">DSM 11080</strain>
    </source>
</reference>
<feature type="compositionally biased region" description="Polar residues" evidence="1">
    <location>
        <begin position="1"/>
        <end position="11"/>
    </location>
</feature>
<dbReference type="AlphaFoldDB" id="A0AAJ0U720"/>
<feature type="domain" description="Wadjet protein JetD C-terminal" evidence="2">
    <location>
        <begin position="233"/>
        <end position="407"/>
    </location>
</feature>
<evidence type="ECO:0008006" key="6">
    <source>
        <dbReference type="Google" id="ProtNLM"/>
    </source>
</evidence>
<name>A0AAJ0U720_9GAMM</name>
<feature type="region of interest" description="Disordered" evidence="1">
    <location>
        <begin position="1"/>
        <end position="21"/>
    </location>
</feature>
<evidence type="ECO:0000256" key="1">
    <source>
        <dbReference type="SAM" id="MobiDB-lite"/>
    </source>
</evidence>
<gene>
    <name evidence="4" type="ORF">CKO40_18035</name>
</gene>